<evidence type="ECO:0000313" key="7">
    <source>
        <dbReference type="Proteomes" id="UP000308978"/>
    </source>
</evidence>
<dbReference type="Gene3D" id="2.60.40.4270">
    <property type="entry name" value="Listeria-Bacteroides repeat domain"/>
    <property type="match status" value="3"/>
</dbReference>
<dbReference type="InterPro" id="IPR013378">
    <property type="entry name" value="InlB-like_B-rpt"/>
</dbReference>
<feature type="signal peptide" evidence="4">
    <location>
        <begin position="1"/>
        <end position="37"/>
    </location>
</feature>
<feature type="domain" description="SH3b" evidence="5">
    <location>
        <begin position="574"/>
        <end position="622"/>
    </location>
</feature>
<proteinExistence type="inferred from homology"/>
<dbReference type="PANTHER" id="PTHR34135:SF2">
    <property type="entry name" value="LYSOZYME"/>
    <property type="match status" value="1"/>
</dbReference>
<reference evidence="6 7" key="1">
    <citation type="submission" date="2019-04" db="EMBL/GenBank/DDBJ databases">
        <title>Microbes associate with the intestines of laboratory mice.</title>
        <authorList>
            <person name="Navarre W."/>
            <person name="Wong E."/>
            <person name="Huang K.C."/>
            <person name="Tropini C."/>
            <person name="Ng K."/>
            <person name="Yu B."/>
        </authorList>
    </citation>
    <scope>NUCLEOTIDE SEQUENCE [LARGE SCALE GENOMIC DNA]</scope>
    <source>
        <strain evidence="6 7">NM80_B27</strain>
    </source>
</reference>
<dbReference type="NCBIfam" id="TIGR02543">
    <property type="entry name" value="List_Bact_rpt"/>
    <property type="match status" value="3"/>
</dbReference>
<dbReference type="Gene3D" id="2.30.30.40">
    <property type="entry name" value="SH3 Domains"/>
    <property type="match status" value="1"/>
</dbReference>
<dbReference type="Pfam" id="PF08239">
    <property type="entry name" value="SH3_3"/>
    <property type="match status" value="1"/>
</dbReference>
<evidence type="ECO:0000259" key="5">
    <source>
        <dbReference type="Pfam" id="PF08239"/>
    </source>
</evidence>
<dbReference type="GO" id="GO:0016052">
    <property type="term" value="P:carbohydrate catabolic process"/>
    <property type="evidence" value="ECO:0007669"/>
    <property type="project" value="TreeGrafter"/>
</dbReference>
<accession>A0A4S4G3R5</accession>
<gene>
    <name evidence="6" type="ORF">E5986_06990</name>
</gene>
<feature type="chain" id="PRO_5020925000" description="SH3b domain-containing protein" evidence="4">
    <location>
        <begin position="38"/>
        <end position="624"/>
    </location>
</feature>
<dbReference type="Pfam" id="PF01183">
    <property type="entry name" value="Glyco_hydro_25"/>
    <property type="match status" value="1"/>
</dbReference>
<dbReference type="SUPFAM" id="SSF51445">
    <property type="entry name" value="(Trans)glycosidases"/>
    <property type="match status" value="1"/>
</dbReference>
<dbReference type="Proteomes" id="UP000308978">
    <property type="component" value="Unassembled WGS sequence"/>
</dbReference>
<sequence>MMNCTRELKDISMTAKALRVFLASLLTLALIPTAALADDGDSNEVRASYEPEGYHDEGAGEPVTDGDSWRITDGVPNNVWLEENEDAGIATFGAFSDVGDSYRATWSAANGVGTYIDRKKPTDKGTVITVPNVLEVGVDISYFNNEKGGKYSAIDWNKMKADGITFAIIRIGDGGTNGKGFDDPWFVQNIQGAQAAGIKVGAYLFSRATHLGKGDFSVDNEINQTLDQLKAAGIQPGDLQLPVYLDLECQAQRDLTKKKGGAELLGQIAVAWCSAIQAAGYNVGIYANTDWFNNVLTDEVFSKETMAANQWSRWVARYSWGGTSSNIENTDIWQFTSIGLVNGTPRKYCDVNFSYVNFGEAPKMYTVKYKLNGGKMVAANPVSYNNVLSLPTPTRAGYKFDGWYTDKNFKNKVKKLTKKNATLYAKWSQPYTIKYVMNKGKNHKSNPKKYGGTITLKNPTRSGYTFKGWYTDRKFKNKVTKVKNKNVTLYAKWAKNYKITYKLNGGKNHKSNPKKASGTVKLKSPTRAGYVFKGWYTNKRLTKRVTKLSMTKNRTVYAKWQKLRPGTYKVTAKSGLNLRKSASTSSRVLKTLRYAKKVRITKIKGGWGYVKGGGWVNLAYVKRV</sequence>
<evidence type="ECO:0000256" key="1">
    <source>
        <dbReference type="ARBA" id="ARBA00004196"/>
    </source>
</evidence>
<evidence type="ECO:0000313" key="6">
    <source>
        <dbReference type="EMBL" id="THG37195.1"/>
    </source>
</evidence>
<dbReference type="InterPro" id="IPR003646">
    <property type="entry name" value="SH3-like_bac-type"/>
</dbReference>
<evidence type="ECO:0000256" key="4">
    <source>
        <dbReference type="SAM" id="SignalP"/>
    </source>
</evidence>
<dbReference type="PROSITE" id="PS51904">
    <property type="entry name" value="GLYCOSYL_HYDROL_F25_2"/>
    <property type="match status" value="1"/>
</dbReference>
<organism evidence="6 7">
    <name type="scientific">Adlercreutzia caecimuris</name>
    <dbReference type="NCBI Taxonomy" id="671266"/>
    <lineage>
        <taxon>Bacteria</taxon>
        <taxon>Bacillati</taxon>
        <taxon>Actinomycetota</taxon>
        <taxon>Coriobacteriia</taxon>
        <taxon>Eggerthellales</taxon>
        <taxon>Eggerthellaceae</taxon>
        <taxon>Adlercreutzia</taxon>
    </lineage>
</organism>
<dbReference type="GO" id="GO:0030313">
    <property type="term" value="C:cell envelope"/>
    <property type="evidence" value="ECO:0007669"/>
    <property type="project" value="UniProtKB-SubCell"/>
</dbReference>
<dbReference type="InterPro" id="IPR042229">
    <property type="entry name" value="Listeria/Bacterioides_rpt_sf"/>
</dbReference>
<dbReference type="Pfam" id="PF09479">
    <property type="entry name" value="Flg_new"/>
    <property type="match status" value="3"/>
</dbReference>
<dbReference type="GO" id="GO:0009253">
    <property type="term" value="P:peptidoglycan catabolic process"/>
    <property type="evidence" value="ECO:0007669"/>
    <property type="project" value="InterPro"/>
</dbReference>
<dbReference type="GO" id="GO:0016998">
    <property type="term" value="P:cell wall macromolecule catabolic process"/>
    <property type="evidence" value="ECO:0007669"/>
    <property type="project" value="InterPro"/>
</dbReference>
<evidence type="ECO:0000256" key="3">
    <source>
        <dbReference type="SAM" id="MobiDB-lite"/>
    </source>
</evidence>
<dbReference type="InterPro" id="IPR002053">
    <property type="entry name" value="Glyco_hydro_25"/>
</dbReference>
<feature type="region of interest" description="Disordered" evidence="3">
    <location>
        <begin position="41"/>
        <end position="68"/>
    </location>
</feature>
<protein>
    <recommendedName>
        <fullName evidence="5">SH3b domain-containing protein</fullName>
    </recommendedName>
</protein>
<dbReference type="InterPro" id="IPR017853">
    <property type="entry name" value="GH"/>
</dbReference>
<feature type="compositionally biased region" description="Basic and acidic residues" evidence="3">
    <location>
        <begin position="43"/>
        <end position="58"/>
    </location>
</feature>
<comment type="caution">
    <text evidence="6">The sequence shown here is derived from an EMBL/GenBank/DDBJ whole genome shotgun (WGS) entry which is preliminary data.</text>
</comment>
<keyword evidence="4" id="KW-0732">Signal</keyword>
<dbReference type="Gene3D" id="3.20.20.80">
    <property type="entry name" value="Glycosidases"/>
    <property type="match status" value="1"/>
</dbReference>
<comment type="subcellular location">
    <subcellularLocation>
        <location evidence="1">Cell envelope</location>
    </subcellularLocation>
</comment>
<dbReference type="GO" id="GO:0003796">
    <property type="term" value="F:lysozyme activity"/>
    <property type="evidence" value="ECO:0007669"/>
    <property type="project" value="InterPro"/>
</dbReference>
<name>A0A4S4G3R5_9ACTN</name>
<dbReference type="EMBL" id="SSTJ01000007">
    <property type="protein sequence ID" value="THG37195.1"/>
    <property type="molecule type" value="Genomic_DNA"/>
</dbReference>
<dbReference type="AlphaFoldDB" id="A0A4S4G3R5"/>
<evidence type="ECO:0000256" key="2">
    <source>
        <dbReference type="ARBA" id="ARBA00010646"/>
    </source>
</evidence>
<dbReference type="PANTHER" id="PTHR34135">
    <property type="entry name" value="LYSOZYME"/>
    <property type="match status" value="1"/>
</dbReference>
<comment type="similarity">
    <text evidence="2">Belongs to the glycosyl hydrolase 25 family.</text>
</comment>